<proteinExistence type="predicted"/>
<keyword evidence="1" id="KW-0472">Membrane</keyword>
<feature type="transmembrane region" description="Helical" evidence="1">
    <location>
        <begin position="129"/>
        <end position="153"/>
    </location>
</feature>
<protein>
    <submittedName>
        <fullName evidence="2">ABC transporter permease</fullName>
    </submittedName>
</protein>
<evidence type="ECO:0000256" key="1">
    <source>
        <dbReference type="SAM" id="Phobius"/>
    </source>
</evidence>
<dbReference type="AlphaFoldDB" id="A0A0B5I576"/>
<feature type="transmembrane region" description="Helical" evidence="1">
    <location>
        <begin position="173"/>
        <end position="194"/>
    </location>
</feature>
<sequence length="283" mass="29932">MTTLDVPVASGPSVVEPRARFRDLVGSEWLKLWSLRSTGWSLLLGALAVVAFNLGTAWDHYRYWLQYDAESRAEFVANDMALWDAFTYNAALVLILASAAMGAVTVVGEYGSGLIRTTFTAVPARSALMAAKVLVVTVVQALFGAVVAGASFWSTQAVLSTRGIGLPITHPGAPRIVVASALLAPVCAVAGMAVGALLRKSAISIVGTFVLLLLLPAVLTDRRHLSAVLAHATPLHAWQRLADAGPPAEELFPWSAGGAWLVYVLWALGGAVVTVLAVRHRDQ</sequence>
<evidence type="ECO:0000313" key="2">
    <source>
        <dbReference type="EMBL" id="AJF69245.1"/>
    </source>
</evidence>
<feature type="transmembrane region" description="Helical" evidence="1">
    <location>
        <begin position="86"/>
        <end position="108"/>
    </location>
</feature>
<dbReference type="KEGG" id="svt:SVTN_38260"/>
<feature type="transmembrane region" description="Helical" evidence="1">
    <location>
        <begin position="201"/>
        <end position="219"/>
    </location>
</feature>
<keyword evidence="1" id="KW-1133">Transmembrane helix</keyword>
<keyword evidence="1" id="KW-0812">Transmembrane</keyword>
<accession>A0A0B5I576</accession>
<reference evidence="2 3" key="1">
    <citation type="submission" date="2014-12" db="EMBL/GenBank/DDBJ databases">
        <title>Complete genome sequence of Streptomyces vietnamensis strain GIMV4.0001, a genetic manipulable producer of the benzoisochromanequinone antibiotic granaticin.</title>
        <authorList>
            <person name="Deng M.R."/>
            <person name="Guo J."/>
            <person name="Ma L.Y."/>
            <person name="Feng G.D."/>
            <person name="Mo C.Y."/>
            <person name="Zhu H.H."/>
        </authorList>
    </citation>
    <scope>NUCLEOTIDE SEQUENCE [LARGE SCALE GENOMIC DNA]</scope>
    <source>
        <strain evidence="3">GIMV4.0001</strain>
    </source>
</reference>
<dbReference type="EMBL" id="CP010407">
    <property type="protein sequence ID" value="AJF69245.1"/>
    <property type="molecule type" value="Genomic_DNA"/>
</dbReference>
<keyword evidence="3" id="KW-1185">Reference proteome</keyword>
<gene>
    <name evidence="2" type="ORF">SVTN_38260</name>
</gene>
<name>A0A0B5I576_9ACTN</name>
<dbReference type="STRING" id="362257.SVTN_38260"/>
<feature type="transmembrane region" description="Helical" evidence="1">
    <location>
        <begin position="40"/>
        <end position="58"/>
    </location>
</feature>
<feature type="transmembrane region" description="Helical" evidence="1">
    <location>
        <begin position="260"/>
        <end position="278"/>
    </location>
</feature>
<dbReference type="Proteomes" id="UP000031774">
    <property type="component" value="Chromosome"/>
</dbReference>
<dbReference type="HOGENOM" id="CLU_051674_1_1_11"/>
<dbReference type="RefSeq" id="WP_041133167.1">
    <property type="nucleotide sequence ID" value="NZ_CP010407.1"/>
</dbReference>
<evidence type="ECO:0000313" key="3">
    <source>
        <dbReference type="Proteomes" id="UP000031774"/>
    </source>
</evidence>
<organism evidence="2 3">
    <name type="scientific">Streptomyces vietnamensis</name>
    <dbReference type="NCBI Taxonomy" id="362257"/>
    <lineage>
        <taxon>Bacteria</taxon>
        <taxon>Bacillati</taxon>
        <taxon>Actinomycetota</taxon>
        <taxon>Actinomycetes</taxon>
        <taxon>Kitasatosporales</taxon>
        <taxon>Streptomycetaceae</taxon>
        <taxon>Streptomyces</taxon>
    </lineage>
</organism>